<evidence type="ECO:0000256" key="2">
    <source>
        <dbReference type="ARBA" id="ARBA00022679"/>
    </source>
</evidence>
<organism evidence="8 9">
    <name type="scientific">Desulfotignum phosphitoxidans DSM 13687</name>
    <dbReference type="NCBI Taxonomy" id="1286635"/>
    <lineage>
        <taxon>Bacteria</taxon>
        <taxon>Pseudomonadati</taxon>
        <taxon>Thermodesulfobacteriota</taxon>
        <taxon>Desulfobacteria</taxon>
        <taxon>Desulfobacterales</taxon>
        <taxon>Desulfobacteraceae</taxon>
        <taxon>Desulfotignum</taxon>
    </lineage>
</organism>
<dbReference type="EC" id="2.3.1.9" evidence="8"/>
<comment type="similarity">
    <text evidence="1 5">Belongs to the thiolase-like superfamily. Thiolase family.</text>
</comment>
<dbReference type="RefSeq" id="WP_006966012.1">
    <property type="nucleotide sequence ID" value="NZ_APJX01000004.1"/>
</dbReference>
<gene>
    <name evidence="8" type="primary">thlA</name>
    <name evidence="8" type="ORF">Dpo_4c02930</name>
</gene>
<dbReference type="PIRSF" id="PIRSF000429">
    <property type="entry name" value="Ac-CoA_Ac_transf"/>
    <property type="match status" value="1"/>
</dbReference>
<dbReference type="FunFam" id="3.40.47.10:FF:000010">
    <property type="entry name" value="Acetyl-CoA acetyltransferase (Thiolase)"/>
    <property type="match status" value="1"/>
</dbReference>
<keyword evidence="3 5" id="KW-0012">Acyltransferase</keyword>
<keyword evidence="9" id="KW-1185">Reference proteome</keyword>
<dbReference type="AlphaFoldDB" id="S0G5Z8"/>
<evidence type="ECO:0000313" key="8">
    <source>
        <dbReference type="EMBL" id="EMS79741.1"/>
    </source>
</evidence>
<accession>S0G5Z8</accession>
<feature type="domain" description="Thiolase N-terminal" evidence="6">
    <location>
        <begin position="4"/>
        <end position="260"/>
    </location>
</feature>
<dbReference type="NCBIfam" id="TIGR01930">
    <property type="entry name" value="AcCoA-C-Actrans"/>
    <property type="match status" value="1"/>
</dbReference>
<evidence type="ECO:0000313" key="9">
    <source>
        <dbReference type="Proteomes" id="UP000014216"/>
    </source>
</evidence>
<proteinExistence type="inferred from homology"/>
<dbReference type="InterPro" id="IPR020613">
    <property type="entry name" value="Thiolase_CS"/>
</dbReference>
<protein>
    <submittedName>
        <fullName evidence="8">Acetyl-CoA acetyltransferase ThlA</fullName>
        <ecNumber evidence="8">2.3.1.9</ecNumber>
    </submittedName>
</protein>
<evidence type="ECO:0000256" key="3">
    <source>
        <dbReference type="ARBA" id="ARBA00023315"/>
    </source>
</evidence>
<keyword evidence="2 5" id="KW-0808">Transferase</keyword>
<feature type="domain" description="Thiolase C-terminal" evidence="7">
    <location>
        <begin position="269"/>
        <end position="390"/>
    </location>
</feature>
<dbReference type="InterPro" id="IPR002155">
    <property type="entry name" value="Thiolase"/>
</dbReference>
<dbReference type="Gene3D" id="3.40.47.10">
    <property type="match status" value="2"/>
</dbReference>
<dbReference type="InterPro" id="IPR020616">
    <property type="entry name" value="Thiolase_N"/>
</dbReference>
<dbReference type="CDD" id="cd00751">
    <property type="entry name" value="thiolase"/>
    <property type="match status" value="1"/>
</dbReference>
<name>S0G5Z8_9BACT</name>
<dbReference type="PANTHER" id="PTHR18919">
    <property type="entry name" value="ACETYL-COA C-ACYLTRANSFERASE"/>
    <property type="match status" value="1"/>
</dbReference>
<evidence type="ECO:0000256" key="1">
    <source>
        <dbReference type="ARBA" id="ARBA00010982"/>
    </source>
</evidence>
<feature type="active site" description="Acyl-thioester intermediate" evidence="4">
    <location>
        <position position="89"/>
    </location>
</feature>
<dbReference type="PROSITE" id="PS00737">
    <property type="entry name" value="THIOLASE_2"/>
    <property type="match status" value="1"/>
</dbReference>
<evidence type="ECO:0000256" key="5">
    <source>
        <dbReference type="RuleBase" id="RU003557"/>
    </source>
</evidence>
<dbReference type="SUPFAM" id="SSF53901">
    <property type="entry name" value="Thiolase-like"/>
    <property type="match status" value="2"/>
</dbReference>
<reference evidence="8 9" key="1">
    <citation type="journal article" date="2013" name="Genome Announc.">
        <title>Draft Genome Sequence of Desulfotignum phosphitoxidans DSM 13687 Strain FiPS-3.</title>
        <authorList>
            <person name="Poehlein A."/>
            <person name="Daniel R."/>
            <person name="Simeonova D.D."/>
        </authorList>
    </citation>
    <scope>NUCLEOTIDE SEQUENCE [LARGE SCALE GENOMIC DNA]</scope>
    <source>
        <strain evidence="8 9">DSM 13687</strain>
    </source>
</reference>
<dbReference type="Proteomes" id="UP000014216">
    <property type="component" value="Unassembled WGS sequence"/>
</dbReference>
<dbReference type="GO" id="GO:0003985">
    <property type="term" value="F:acetyl-CoA C-acetyltransferase activity"/>
    <property type="evidence" value="ECO:0007669"/>
    <property type="project" value="UniProtKB-EC"/>
</dbReference>
<dbReference type="OrthoDB" id="4565318at2"/>
<comment type="caution">
    <text evidence="8">The sequence shown here is derived from an EMBL/GenBank/DDBJ whole genome shotgun (WGS) entry which is preliminary data.</text>
</comment>
<dbReference type="PATRIC" id="fig|1286635.3.peg.2335"/>
<dbReference type="PANTHER" id="PTHR18919:SF107">
    <property type="entry name" value="ACETYL-COA ACETYLTRANSFERASE, CYTOSOLIC"/>
    <property type="match status" value="1"/>
</dbReference>
<evidence type="ECO:0000259" key="6">
    <source>
        <dbReference type="Pfam" id="PF00108"/>
    </source>
</evidence>
<evidence type="ECO:0000256" key="4">
    <source>
        <dbReference type="PIRSR" id="PIRSR000429-1"/>
    </source>
</evidence>
<dbReference type="InterPro" id="IPR020610">
    <property type="entry name" value="Thiolase_AS"/>
</dbReference>
<sequence length="391" mass="41473">MREVVIASACRTAIGRFGGSLAPLSDIDFGPIPIKEVIKRAGLTGDQIDEVIYASGYRTGDLPINSARVVAVKAGIPQEKPQFTISKACAGSIKATTLAAQVIKSGDADIIVAGGMESMSNATFMLKKARWGYRLGHGQLQDQLILFDPLSGNTMGETAENVAEKYNVSREDQDEFGLRSQQLAEKAIKEGKFKEQIVPVEVPQRKGDPKIFDTDEHPRFGTTMESLQKLKPAFRKGGTVTAGSSSGMNDGASALVVMAKDKADQLGIKPMASIVSYASAGVDPALMGIGPIPATRLALEKAGLTMNDIDLIELNEAFASQALACMRELDMDINKVNVNGGAIALGHPVSASGGAILTKLLYEMEVRDVRYGLATLCIGGGQGMALIVERK</sequence>
<dbReference type="Pfam" id="PF00108">
    <property type="entry name" value="Thiolase_N"/>
    <property type="match status" value="1"/>
</dbReference>
<evidence type="ECO:0000259" key="7">
    <source>
        <dbReference type="Pfam" id="PF02803"/>
    </source>
</evidence>
<feature type="active site" description="Proton acceptor" evidence="4">
    <location>
        <position position="377"/>
    </location>
</feature>
<dbReference type="Pfam" id="PF02803">
    <property type="entry name" value="Thiolase_C"/>
    <property type="match status" value="1"/>
</dbReference>
<dbReference type="PROSITE" id="PS00099">
    <property type="entry name" value="THIOLASE_3"/>
    <property type="match status" value="1"/>
</dbReference>
<dbReference type="InterPro" id="IPR016039">
    <property type="entry name" value="Thiolase-like"/>
</dbReference>
<dbReference type="InterPro" id="IPR020617">
    <property type="entry name" value="Thiolase_C"/>
</dbReference>
<feature type="active site" description="Proton acceptor" evidence="4">
    <location>
        <position position="347"/>
    </location>
</feature>
<dbReference type="EMBL" id="APJX01000004">
    <property type="protein sequence ID" value="EMS79741.1"/>
    <property type="molecule type" value="Genomic_DNA"/>
</dbReference>